<dbReference type="GO" id="GO:0016757">
    <property type="term" value="F:glycosyltransferase activity"/>
    <property type="evidence" value="ECO:0007669"/>
    <property type="project" value="UniProtKB-KW"/>
</dbReference>
<dbReference type="Proteomes" id="UP001241748">
    <property type="component" value="Unassembled WGS sequence"/>
</dbReference>
<dbReference type="EC" id="2.4.-.-" evidence="3"/>
<dbReference type="EMBL" id="JAROBZ020000003">
    <property type="protein sequence ID" value="MFB3170429.1"/>
    <property type="molecule type" value="Genomic_DNA"/>
</dbReference>
<dbReference type="PANTHER" id="PTHR46401:SF2">
    <property type="entry name" value="GLYCOSYLTRANSFERASE WBBK-RELATED"/>
    <property type="match status" value="1"/>
</dbReference>
<dbReference type="RefSeq" id="WP_306076518.1">
    <property type="nucleotide sequence ID" value="NZ_JAROBZ020000003.1"/>
</dbReference>
<evidence type="ECO:0000313" key="3">
    <source>
        <dbReference type="EMBL" id="MFB3170429.1"/>
    </source>
</evidence>
<keyword evidence="1 3" id="KW-0808">Transferase</keyword>
<keyword evidence="3" id="KW-0328">Glycosyltransferase</keyword>
<keyword evidence="4" id="KW-1185">Reference proteome</keyword>
<organism evidence="3 4">
    <name type="scientific">Neobacillus driksii</name>
    <dbReference type="NCBI Taxonomy" id="3035913"/>
    <lineage>
        <taxon>Bacteria</taxon>
        <taxon>Bacillati</taxon>
        <taxon>Bacillota</taxon>
        <taxon>Bacilli</taxon>
        <taxon>Bacillales</taxon>
        <taxon>Bacillaceae</taxon>
        <taxon>Neobacillus</taxon>
    </lineage>
</organism>
<comment type="caution">
    <text evidence="3">The sequence shown here is derived from an EMBL/GenBank/DDBJ whole genome shotgun (WGS) entry which is preliminary data.</text>
</comment>
<dbReference type="SUPFAM" id="SSF53756">
    <property type="entry name" value="UDP-Glycosyltransferase/glycogen phosphorylase"/>
    <property type="match status" value="1"/>
</dbReference>
<dbReference type="Gene3D" id="3.40.50.2000">
    <property type="entry name" value="Glycogen Phosphorylase B"/>
    <property type="match status" value="2"/>
</dbReference>
<dbReference type="PANTHER" id="PTHR46401">
    <property type="entry name" value="GLYCOSYLTRANSFERASE WBBK-RELATED"/>
    <property type="match status" value="1"/>
</dbReference>
<dbReference type="CDD" id="cd03801">
    <property type="entry name" value="GT4_PimA-like"/>
    <property type="match status" value="1"/>
</dbReference>
<reference evidence="3 4" key="1">
    <citation type="submission" date="2024-05" db="EMBL/GenBank/DDBJ databases">
        <authorList>
            <person name="Venkateswaran K."/>
        </authorList>
    </citation>
    <scope>NUCLEOTIDE SEQUENCE [LARGE SCALE GENOMIC DNA]</scope>
    <source>
        <strain evidence="3 4">179-C4-2-HS</strain>
    </source>
</reference>
<name>A0ABV4Z015_9BACI</name>
<feature type="domain" description="Glycosyl transferase family 1" evidence="2">
    <location>
        <begin position="205"/>
        <end position="352"/>
    </location>
</feature>
<gene>
    <name evidence="3" type="ORF">P5G62_025280</name>
</gene>
<protein>
    <submittedName>
        <fullName evidence="3">Glycosyltransferase family 4 protein</fullName>
        <ecNumber evidence="3">2.4.-.-</ecNumber>
    </submittedName>
</protein>
<dbReference type="InterPro" id="IPR001296">
    <property type="entry name" value="Glyco_trans_1"/>
</dbReference>
<dbReference type="Pfam" id="PF00534">
    <property type="entry name" value="Glycos_transf_1"/>
    <property type="match status" value="1"/>
</dbReference>
<evidence type="ECO:0000313" key="4">
    <source>
        <dbReference type="Proteomes" id="UP001241748"/>
    </source>
</evidence>
<sequence>MREIKVLFATRNDALTHRGGDTVQMLKTKEFLEKNFPVKIEIALNETDFLEHQDADLVHIFNIQTIDETLRYVELCERYNKKFTFSTIYWDLSHYIYNTFLINTFNYMNINKSSYNYKNLVMNLKKFAGLILNKGDQYGSKSYVEKRRKVLEKADLLLPNSNEELEILEREFGLEGLMEKTIVVPNAVDLKASTDTKLSLDWLNKLENIVLEVGRIEPTKNQASVVKALENHPEIPIVFVGRVHNEKYAEYVKKLANKRGNVHFINQIDHEEIFALYRKAAVHVLPSFRESPGLSSLEALFSGCNIVASSVEYCPVHYYKFDQYGEICNPYDAESVEKAILTALKKDRVKLPESYFEDYSYQRAAELTYKAYEKLLN</sequence>
<evidence type="ECO:0000259" key="2">
    <source>
        <dbReference type="Pfam" id="PF00534"/>
    </source>
</evidence>
<proteinExistence type="predicted"/>
<evidence type="ECO:0000256" key="1">
    <source>
        <dbReference type="ARBA" id="ARBA00022679"/>
    </source>
</evidence>
<accession>A0ABV4Z015</accession>